<name>A0ABN3K1A8_9ACTN</name>
<proteinExistence type="predicted"/>
<accession>A0ABN3K1A8</accession>
<gene>
    <name evidence="1" type="ORF">GCM10010191_74520</name>
</gene>
<protein>
    <recommendedName>
        <fullName evidence="3">DUF4261 domain-containing protein</fullName>
    </recommendedName>
</protein>
<dbReference type="Proteomes" id="UP001501231">
    <property type="component" value="Unassembled WGS sequence"/>
</dbReference>
<keyword evidence="2" id="KW-1185">Reference proteome</keyword>
<comment type="caution">
    <text evidence="1">The sequence shown here is derived from an EMBL/GenBank/DDBJ whole genome shotgun (WGS) entry which is preliminary data.</text>
</comment>
<sequence>MIDDLPAYAVTPRHVLCVLGSGLDLHAVEQAATDAGFEVDQEYSEDVRDPRMPDAFAASLAAASFTEADWSAVESHDTVVYLLSRPIFPFVAMDVARWTLGLTATLLRSGATAVKNESSGLTHGRERWLELAGDAEKSVVPLYRAWVKRPIADGHGLYFSCGMHLLGVPDIEIEASGDPDPEDLADLIDALALYLLTEERAQEMQDGEGFRLDEDAPRWILSRRPCERYEDDDFFFNPYGFWRLTPA</sequence>
<evidence type="ECO:0008006" key="3">
    <source>
        <dbReference type="Google" id="ProtNLM"/>
    </source>
</evidence>
<reference evidence="1 2" key="1">
    <citation type="journal article" date="2019" name="Int. J. Syst. Evol. Microbiol.">
        <title>The Global Catalogue of Microorganisms (GCM) 10K type strain sequencing project: providing services to taxonomists for standard genome sequencing and annotation.</title>
        <authorList>
            <consortium name="The Broad Institute Genomics Platform"/>
            <consortium name="The Broad Institute Genome Sequencing Center for Infectious Disease"/>
            <person name="Wu L."/>
            <person name="Ma J."/>
        </authorList>
    </citation>
    <scope>NUCLEOTIDE SEQUENCE [LARGE SCALE GENOMIC DNA]</scope>
    <source>
        <strain evidence="1 2">JCM 3325</strain>
    </source>
</reference>
<evidence type="ECO:0000313" key="1">
    <source>
        <dbReference type="EMBL" id="GAA2446547.1"/>
    </source>
</evidence>
<organism evidence="1 2">
    <name type="scientific">Actinomadura vinacea</name>
    <dbReference type="NCBI Taxonomy" id="115336"/>
    <lineage>
        <taxon>Bacteria</taxon>
        <taxon>Bacillati</taxon>
        <taxon>Actinomycetota</taxon>
        <taxon>Actinomycetes</taxon>
        <taxon>Streptosporangiales</taxon>
        <taxon>Thermomonosporaceae</taxon>
        <taxon>Actinomadura</taxon>
    </lineage>
</organism>
<dbReference type="RefSeq" id="WP_344595530.1">
    <property type="nucleotide sequence ID" value="NZ_BAAARW010000030.1"/>
</dbReference>
<dbReference type="EMBL" id="BAAARW010000030">
    <property type="protein sequence ID" value="GAA2446547.1"/>
    <property type="molecule type" value="Genomic_DNA"/>
</dbReference>
<evidence type="ECO:0000313" key="2">
    <source>
        <dbReference type="Proteomes" id="UP001501231"/>
    </source>
</evidence>